<feature type="transmembrane region" description="Helical" evidence="1">
    <location>
        <begin position="372"/>
        <end position="390"/>
    </location>
</feature>
<reference evidence="3" key="1">
    <citation type="journal article" date="2019" name="Int. J. Syst. Evol. Microbiol.">
        <title>The Global Catalogue of Microorganisms (GCM) 10K type strain sequencing project: providing services to taxonomists for standard genome sequencing and annotation.</title>
        <authorList>
            <consortium name="The Broad Institute Genomics Platform"/>
            <consortium name="The Broad Institute Genome Sequencing Center for Infectious Disease"/>
            <person name="Wu L."/>
            <person name="Ma J."/>
        </authorList>
    </citation>
    <scope>NUCLEOTIDE SEQUENCE [LARGE SCALE GENOMIC DNA]</scope>
    <source>
        <strain evidence="3">JCM 17064</strain>
    </source>
</reference>
<keyword evidence="1" id="KW-0472">Membrane</keyword>
<feature type="transmembrane region" description="Helical" evidence="1">
    <location>
        <begin position="207"/>
        <end position="226"/>
    </location>
</feature>
<gene>
    <name evidence="2" type="ORF">GCM10022386_25380</name>
</gene>
<feature type="transmembrane region" description="Helical" evidence="1">
    <location>
        <begin position="62"/>
        <end position="79"/>
    </location>
</feature>
<feature type="transmembrane region" description="Helical" evidence="1">
    <location>
        <begin position="396"/>
        <end position="413"/>
    </location>
</feature>
<feature type="transmembrane region" description="Helical" evidence="1">
    <location>
        <begin position="12"/>
        <end position="28"/>
    </location>
</feature>
<keyword evidence="1" id="KW-1133">Transmembrane helix</keyword>
<dbReference type="EMBL" id="BAABCR010000017">
    <property type="protein sequence ID" value="GAA4038415.1"/>
    <property type="molecule type" value="Genomic_DNA"/>
</dbReference>
<dbReference type="Proteomes" id="UP001500968">
    <property type="component" value="Unassembled WGS sequence"/>
</dbReference>
<protein>
    <recommendedName>
        <fullName evidence="4">Glycosyltransferase RgtA/B/C/D-like domain-containing protein</fullName>
    </recommendedName>
</protein>
<accession>A0ABP7U9Q1</accession>
<keyword evidence="3" id="KW-1185">Reference proteome</keyword>
<evidence type="ECO:0000313" key="2">
    <source>
        <dbReference type="EMBL" id="GAA4038415.1"/>
    </source>
</evidence>
<dbReference type="RefSeq" id="WP_324691361.1">
    <property type="nucleotide sequence ID" value="NZ_BAABCR010000017.1"/>
</dbReference>
<evidence type="ECO:0000313" key="3">
    <source>
        <dbReference type="Proteomes" id="UP001500968"/>
    </source>
</evidence>
<keyword evidence="1" id="KW-0812">Transmembrane</keyword>
<sequence>MKRLIDFTIKNPVLITALLCVVFYFLPFKPKPFGDGQFHTGTQQLIEFIANGFQGNINIDKGFLTLFCYLIPYAIVYAFHDDRLFFLSGVIFSCIFVCLSVFYLFKAFTILHFTDKAKLYVIVLMSLFPIHIYYAMGIIGEAFGFFASSMLIYFWAKHYAGVAQKADYFRLALSLVLLYGIKPNMLPFVFVMTLYVLILKLPKASKVYFAMGMALVPIFILVERSLDNSNFEFKNRVFRQQLLWSRYELRDEPLNWMPQHGQDKFASNDYLNNLKKRRELDSICTANKYDKTAYYVQWVKNDILTNPGLTLRQYSLKFFQAQSFIISPLMKSDNSKTIKYGMHIYINLINYILVIVGLLAMVILLRRKEYQLFLPFLFFWGWGLLYVFVFHSEQRYMFPLRPVLLFLLAYWISTRNHSQRQALL</sequence>
<evidence type="ECO:0000256" key="1">
    <source>
        <dbReference type="SAM" id="Phobius"/>
    </source>
</evidence>
<evidence type="ECO:0008006" key="4">
    <source>
        <dbReference type="Google" id="ProtNLM"/>
    </source>
</evidence>
<comment type="caution">
    <text evidence="2">The sequence shown here is derived from an EMBL/GenBank/DDBJ whole genome shotgun (WGS) entry which is preliminary data.</text>
</comment>
<proteinExistence type="predicted"/>
<feature type="transmembrane region" description="Helical" evidence="1">
    <location>
        <begin position="342"/>
        <end position="365"/>
    </location>
</feature>
<organism evidence="2 3">
    <name type="scientific">Flavobacterium cheonhonense</name>
    <dbReference type="NCBI Taxonomy" id="706185"/>
    <lineage>
        <taxon>Bacteria</taxon>
        <taxon>Pseudomonadati</taxon>
        <taxon>Bacteroidota</taxon>
        <taxon>Flavobacteriia</taxon>
        <taxon>Flavobacteriales</taxon>
        <taxon>Flavobacteriaceae</taxon>
        <taxon>Flavobacterium</taxon>
    </lineage>
</organism>
<feature type="transmembrane region" description="Helical" evidence="1">
    <location>
        <begin position="172"/>
        <end position="195"/>
    </location>
</feature>
<feature type="transmembrane region" description="Helical" evidence="1">
    <location>
        <begin position="142"/>
        <end position="160"/>
    </location>
</feature>
<name>A0ABP7U9Q1_9FLAO</name>
<feature type="transmembrane region" description="Helical" evidence="1">
    <location>
        <begin position="85"/>
        <end position="105"/>
    </location>
</feature>